<dbReference type="InterPro" id="IPR045010">
    <property type="entry name" value="MDR_fam"/>
</dbReference>
<protein>
    <submittedName>
        <fullName evidence="4">Oxidoreductase</fullName>
    </submittedName>
</protein>
<evidence type="ECO:0000313" key="5">
    <source>
        <dbReference type="Proteomes" id="UP000001973"/>
    </source>
</evidence>
<dbReference type="PhylomeDB" id="Q9RDP0"/>
<dbReference type="SUPFAM" id="SSF51735">
    <property type="entry name" value="NAD(P)-binding Rossmann-fold domains"/>
    <property type="match status" value="1"/>
</dbReference>
<dbReference type="OrthoDB" id="9805663at2"/>
<name>Q9RDP0_STRCO</name>
<accession>Q9RDP0</accession>
<feature type="region of interest" description="Disordered" evidence="2">
    <location>
        <begin position="1"/>
        <end position="30"/>
    </location>
</feature>
<evidence type="ECO:0000256" key="1">
    <source>
        <dbReference type="ARBA" id="ARBA00023002"/>
    </source>
</evidence>
<dbReference type="InterPro" id="IPR041694">
    <property type="entry name" value="ADH_N_2"/>
</dbReference>
<dbReference type="HOGENOM" id="CLU_026673_29_2_11"/>
<dbReference type="PATRIC" id="fig|100226.15.peg.2438"/>
<dbReference type="InParanoid" id="Q9RDP0"/>
<dbReference type="EMBL" id="AL645882">
    <property type="protein sequence ID" value="CAB62729.1"/>
    <property type="molecule type" value="Genomic_DNA"/>
</dbReference>
<evidence type="ECO:0000256" key="2">
    <source>
        <dbReference type="SAM" id="MobiDB-lite"/>
    </source>
</evidence>
<dbReference type="STRING" id="100226.gene:17759996"/>
<proteinExistence type="predicted"/>
<dbReference type="Proteomes" id="UP000001973">
    <property type="component" value="Chromosome"/>
</dbReference>
<dbReference type="SMART" id="SM00829">
    <property type="entry name" value="PKS_ER"/>
    <property type="match status" value="1"/>
</dbReference>
<dbReference type="Gene3D" id="3.40.50.720">
    <property type="entry name" value="NAD(P)-binding Rossmann-like Domain"/>
    <property type="match status" value="1"/>
</dbReference>
<reference evidence="4 5" key="1">
    <citation type="journal article" date="1996" name="Mol. Microbiol.">
        <title>A set of ordered cosmids and a detailed genetic and physical map for the 8 Mb Streptomyces coelicolor A3(2) chromosome.</title>
        <authorList>
            <person name="Redenbach M."/>
            <person name="Kieser H.M."/>
            <person name="Denapaite D."/>
            <person name="Eichner A."/>
            <person name="Cullum J."/>
            <person name="Kinashi H."/>
            <person name="Hopwood D.A."/>
        </authorList>
    </citation>
    <scope>NUCLEOTIDE SEQUENCE [LARGE SCALE GENOMIC DNA]</scope>
    <source>
        <strain evidence="5">ATCC BAA-471 / A3(2) / M145</strain>
    </source>
</reference>
<evidence type="ECO:0000313" key="4">
    <source>
        <dbReference type="EMBL" id="CAB62729.1"/>
    </source>
</evidence>
<dbReference type="CDD" id="cd05288">
    <property type="entry name" value="PGDH"/>
    <property type="match status" value="1"/>
</dbReference>
<dbReference type="EMBL" id="AL939112">
    <property type="protein sequence ID" value="CAB62729.1"/>
    <property type="molecule type" value="Genomic_DNA"/>
</dbReference>
<dbReference type="Pfam" id="PF16884">
    <property type="entry name" value="ADH_N_2"/>
    <property type="match status" value="1"/>
</dbReference>
<dbReference type="KEGG" id="sco:SCO2397"/>
<dbReference type="InterPro" id="IPR036291">
    <property type="entry name" value="NAD(P)-bd_dom_sf"/>
</dbReference>
<dbReference type="eggNOG" id="COG2130">
    <property type="taxonomic scope" value="Bacteria"/>
</dbReference>
<feature type="domain" description="Enoyl reductase (ER)" evidence="3">
    <location>
        <begin position="49"/>
        <end position="362"/>
    </location>
</feature>
<dbReference type="Gene3D" id="3.90.180.10">
    <property type="entry name" value="Medium-chain alcohol dehydrogenases, catalytic domain"/>
    <property type="match status" value="1"/>
</dbReference>
<dbReference type="PANTHER" id="PTHR43205:SF7">
    <property type="entry name" value="PROSTAGLANDIN REDUCTASE 1"/>
    <property type="match status" value="1"/>
</dbReference>
<dbReference type="InterPro" id="IPR011032">
    <property type="entry name" value="GroES-like_sf"/>
</dbReference>
<gene>
    <name evidence="4" type="ordered locus">SCO2397</name>
    <name evidence="4" type="ORF">SC4A7.25c</name>
</gene>
<dbReference type="SUPFAM" id="SSF50129">
    <property type="entry name" value="GroES-like"/>
    <property type="match status" value="1"/>
</dbReference>
<organism evidence="4 5">
    <name type="scientific">Streptomyces coelicolor (strain ATCC BAA-471 / A3(2) / M145)</name>
    <dbReference type="NCBI Taxonomy" id="100226"/>
    <lineage>
        <taxon>Bacteria</taxon>
        <taxon>Bacillati</taxon>
        <taxon>Actinomycetota</taxon>
        <taxon>Actinomycetes</taxon>
        <taxon>Kitasatosporales</taxon>
        <taxon>Streptomycetaceae</taxon>
        <taxon>Streptomyces</taxon>
        <taxon>Streptomyces albidoflavus group</taxon>
    </lineage>
</organism>
<dbReference type="AlphaFoldDB" id="Q9RDP0"/>
<evidence type="ECO:0000259" key="3">
    <source>
        <dbReference type="SMART" id="SM00829"/>
    </source>
</evidence>
<dbReference type="PANTHER" id="PTHR43205">
    <property type="entry name" value="PROSTAGLANDIN REDUCTASE"/>
    <property type="match status" value="1"/>
</dbReference>
<keyword evidence="5" id="KW-1185">Reference proteome</keyword>
<dbReference type="FunFam" id="3.40.50.720:FF:000121">
    <property type="entry name" value="Prostaglandin reductase 2"/>
    <property type="match status" value="1"/>
</dbReference>
<dbReference type="PaxDb" id="100226-SCO2397"/>
<reference evidence="4 5" key="2">
    <citation type="journal article" date="2002" name="Nature">
        <title>Complete genome sequence of the model actinomycete Streptomyces coelicolor A3(2).</title>
        <authorList>
            <person name="Bentley S.D."/>
            <person name="Chater K.F."/>
            <person name="Cerdeno-Tarraga A.M."/>
            <person name="Challis G.L."/>
            <person name="Thomson N.R."/>
            <person name="James K.D."/>
            <person name="Harris D.E."/>
            <person name="Quail M.A."/>
            <person name="Kieser H."/>
            <person name="Harper D."/>
            <person name="Bateman A."/>
            <person name="Brown S."/>
            <person name="Chandra G."/>
            <person name="Chen C.W."/>
            <person name="Collins M."/>
            <person name="Cronin A."/>
            <person name="Fraser A."/>
            <person name="Goble A."/>
            <person name="Hidalgo J."/>
            <person name="Hornsby T."/>
            <person name="Howarth S."/>
            <person name="Huang C.H."/>
            <person name="Kieser T."/>
            <person name="Larke L."/>
            <person name="Murphy L."/>
            <person name="Oliver K."/>
            <person name="O'Neil S."/>
            <person name="Rabbinowitsch E."/>
            <person name="Rajandream M.A."/>
            <person name="Rutherford K."/>
            <person name="Rutter S."/>
            <person name="Seeger K."/>
            <person name="Saunders D."/>
            <person name="Sharp S."/>
            <person name="Squares R."/>
            <person name="Squares S."/>
            <person name="Taylor K."/>
            <person name="Warren T."/>
            <person name="Wietzorrek A."/>
            <person name="Woodward J."/>
            <person name="Barrell B.G."/>
            <person name="Parkhill J."/>
            <person name="Hopwood D.A."/>
        </authorList>
    </citation>
    <scope>NUCLEOTIDE SEQUENCE [LARGE SCALE GENOMIC DNA]</scope>
    <source>
        <strain evidence="5">ATCC BAA-471 / A3(2) / M145</strain>
    </source>
</reference>
<dbReference type="Pfam" id="PF00107">
    <property type="entry name" value="ADH_zinc_N"/>
    <property type="match status" value="1"/>
</dbReference>
<sequence length="364" mass="38712">MVVSEHETFSAARPSPSKPQERCPMTDSPALPAVNREWHLVTRPVGWPKPEDFALVEAEVPTPGDGQVLVRNLYVSVDPYMRGRMSAAKSYAAPYELGKPMLGGAVGEVVASNAEGIAVGDHVLHFLGWREYAAVDAKSAVKVDPDAAPLSTYLGVLGMTGLTAYAGLLRTASFKEGDSVFVSGAAGAVGSQVGQIAKLKGASRVIGSAGSDEKVKLLLDEYGFDAAFNYKNGPVSEQLRAAAPDGVDVYFDNVGGDHLEAAIGSLNLNGRIAICGAISVYNNTEPAPGPKNLARLIQTRGRIEGFLVGDHYDLQPKFVEEVGPWVRTGELKYRETVVEGIENNLEAFLGVLRGDNTGKMIVKL</sequence>
<dbReference type="InterPro" id="IPR020843">
    <property type="entry name" value="ER"/>
</dbReference>
<keyword evidence="1" id="KW-0560">Oxidoreductase</keyword>
<dbReference type="GO" id="GO:0016628">
    <property type="term" value="F:oxidoreductase activity, acting on the CH-CH group of donors, NAD or NADP as acceptor"/>
    <property type="evidence" value="ECO:0007669"/>
    <property type="project" value="InterPro"/>
</dbReference>
<dbReference type="InterPro" id="IPR013149">
    <property type="entry name" value="ADH-like_C"/>
</dbReference>